<reference evidence="1 2" key="1">
    <citation type="submission" date="2016-12" db="EMBL/GenBank/DDBJ databases">
        <title>The genomes of Aspergillus section Nigri reveals drivers in fungal speciation.</title>
        <authorList>
            <consortium name="DOE Joint Genome Institute"/>
            <person name="Vesth T.C."/>
            <person name="Nybo J."/>
            <person name="Theobald S."/>
            <person name="Brandl J."/>
            <person name="Frisvad J.C."/>
            <person name="Nielsen K.F."/>
            <person name="Lyhne E.K."/>
            <person name="Kogle M.E."/>
            <person name="Kuo A."/>
            <person name="Riley R."/>
            <person name="Clum A."/>
            <person name="Nolan M."/>
            <person name="Lipzen A."/>
            <person name="Salamov A."/>
            <person name="Henrissat B."/>
            <person name="Wiebenga A."/>
            <person name="De Vries R.P."/>
            <person name="Grigoriev I.V."/>
            <person name="Mortensen U.H."/>
            <person name="Andersen M.R."/>
            <person name="Baker S.E."/>
        </authorList>
    </citation>
    <scope>NUCLEOTIDE SEQUENCE [LARGE SCALE GENOMIC DNA]</scope>
    <source>
        <strain evidence="1 2">CBS 115572</strain>
    </source>
</reference>
<dbReference type="GeneID" id="37112298"/>
<accession>A0A317W2J1</accession>
<gene>
    <name evidence="1" type="ORF">BO94DRAFT_521628</name>
</gene>
<dbReference type="RefSeq" id="XP_025464970.1">
    <property type="nucleotide sequence ID" value="XM_025610155.1"/>
</dbReference>
<protein>
    <recommendedName>
        <fullName evidence="3">F-box domain-containing protein</fullName>
    </recommendedName>
</protein>
<evidence type="ECO:0008006" key="3">
    <source>
        <dbReference type="Google" id="ProtNLM"/>
    </source>
</evidence>
<proteinExistence type="predicted"/>
<dbReference type="SUPFAM" id="SSF81383">
    <property type="entry name" value="F-box domain"/>
    <property type="match status" value="1"/>
</dbReference>
<dbReference type="Proteomes" id="UP000246702">
    <property type="component" value="Unassembled WGS sequence"/>
</dbReference>
<name>A0A317W2J1_9EURO</name>
<evidence type="ECO:0000313" key="1">
    <source>
        <dbReference type="EMBL" id="PWY79398.1"/>
    </source>
</evidence>
<dbReference type="EMBL" id="MSFK01000023">
    <property type="protein sequence ID" value="PWY79398.1"/>
    <property type="molecule type" value="Genomic_DNA"/>
</dbReference>
<dbReference type="InterPro" id="IPR036047">
    <property type="entry name" value="F-box-like_dom_sf"/>
</dbReference>
<organism evidence="1 2">
    <name type="scientific">Aspergillus sclerotioniger CBS 115572</name>
    <dbReference type="NCBI Taxonomy" id="1450535"/>
    <lineage>
        <taxon>Eukaryota</taxon>
        <taxon>Fungi</taxon>
        <taxon>Dikarya</taxon>
        <taxon>Ascomycota</taxon>
        <taxon>Pezizomycotina</taxon>
        <taxon>Eurotiomycetes</taxon>
        <taxon>Eurotiomycetidae</taxon>
        <taxon>Eurotiales</taxon>
        <taxon>Aspergillaceae</taxon>
        <taxon>Aspergillus</taxon>
        <taxon>Aspergillus subgen. Circumdati</taxon>
    </lineage>
</organism>
<comment type="caution">
    <text evidence="1">The sequence shown here is derived from an EMBL/GenBank/DDBJ whole genome shotgun (WGS) entry which is preliminary data.</text>
</comment>
<dbReference type="OrthoDB" id="2095648at2759"/>
<evidence type="ECO:0000313" key="2">
    <source>
        <dbReference type="Proteomes" id="UP000246702"/>
    </source>
</evidence>
<keyword evidence="2" id="KW-1185">Reference proteome</keyword>
<dbReference type="AlphaFoldDB" id="A0A317W2J1"/>
<sequence>MANTADPPVNLTAMQRFLAVYKLVEDLLLNLDSRTLNFSKRVCRAWRDLIDGSDAIKEVYLMVPEPYLGQRQFRRPVRPVRRRNTLFNWPGRWLRAWLPRWFPRRHVRWVEALRSG</sequence>